<evidence type="ECO:0000256" key="2">
    <source>
        <dbReference type="ARBA" id="ARBA00022630"/>
    </source>
</evidence>
<reference evidence="8 9" key="1">
    <citation type="submission" date="2018-09" db="EMBL/GenBank/DDBJ databases">
        <title>Streptomyces sp. nov. DS1-2, an endophytic actinomycete isolated from roots of Dendrobium scabrilingue.</title>
        <authorList>
            <person name="Kuncharoen N."/>
            <person name="Kudo T."/>
            <person name="Ohkuma M."/>
            <person name="Yuki M."/>
            <person name="Tanasupawat S."/>
        </authorList>
    </citation>
    <scope>NUCLEOTIDE SEQUENCE [LARGE SCALE GENOMIC DNA]</scope>
    <source>
        <strain evidence="6 9">AZ1-7</strain>
        <strain evidence="7 8">DS1-2</strain>
    </source>
</reference>
<dbReference type="PANTHER" id="PTHR10961:SF7">
    <property type="entry name" value="FAD DEPENDENT OXIDOREDUCTASE DOMAIN-CONTAINING PROTEIN"/>
    <property type="match status" value="1"/>
</dbReference>
<gene>
    <name evidence="7" type="ORF">D7318_02710</name>
    <name evidence="6" type="ORF">D7319_00180</name>
</gene>
<sequence length="396" mass="42158">MSAPRVAVVGGGAIGSMAAWQLATRGFAVTVYERYWPGHNEGAGGGGTRMFRRVYAEGPAYGPLLDASWHLWRRLERATDTDLLHRTGGLSIGPAHHPVLAGGIAYAEQRGIPYEVLDADALTARYPQHTPLDGEIALFDPEAGVLRSNLAIRAALDAAVAHGAELRTGTTVHGVAEAPGGGVEVATATGTATATERHDHAVVAGGPWARTLLPTLPLETRAIYHTWHFVEDRQLLRPERFPITLRRSGPDLSYGAMSALDGTRVKLAPHADYPRDVEDVDTMRRHVRADWQHRSAALIRALLPGVSPDPVESQIYPESFTPDGHAAVGALDADARVVVLAGFSGHGFKLAPGFGRAAADLVATGTSALLPPDVALDRDFRAQVSIRDLVLDADPA</sequence>
<evidence type="ECO:0000313" key="8">
    <source>
        <dbReference type="Proteomes" id="UP000268652"/>
    </source>
</evidence>
<dbReference type="Pfam" id="PF01266">
    <property type="entry name" value="DAO"/>
    <property type="match status" value="1"/>
</dbReference>
<dbReference type="OrthoDB" id="9806452at2"/>
<keyword evidence="2" id="KW-0285">Flavoprotein</keyword>
<name>A0A3A9WGS4_9ACTN</name>
<keyword evidence="4" id="KW-0560">Oxidoreductase</keyword>
<keyword evidence="3" id="KW-0274">FAD</keyword>
<dbReference type="InterPro" id="IPR036188">
    <property type="entry name" value="FAD/NAD-bd_sf"/>
</dbReference>
<organism evidence="6 9">
    <name type="scientific">Streptomyces radicis</name>
    <dbReference type="NCBI Taxonomy" id="1750517"/>
    <lineage>
        <taxon>Bacteria</taxon>
        <taxon>Bacillati</taxon>
        <taxon>Actinomycetota</taxon>
        <taxon>Actinomycetes</taxon>
        <taxon>Kitasatosporales</taxon>
        <taxon>Streptomycetaceae</taxon>
        <taxon>Streptomyces</taxon>
    </lineage>
</organism>
<feature type="domain" description="FAD dependent oxidoreductase" evidence="5">
    <location>
        <begin position="5"/>
        <end position="361"/>
    </location>
</feature>
<evidence type="ECO:0000259" key="5">
    <source>
        <dbReference type="Pfam" id="PF01266"/>
    </source>
</evidence>
<dbReference type="PANTHER" id="PTHR10961">
    <property type="entry name" value="PEROXISOMAL SARCOSINE OXIDASE"/>
    <property type="match status" value="1"/>
</dbReference>
<evidence type="ECO:0000256" key="3">
    <source>
        <dbReference type="ARBA" id="ARBA00022827"/>
    </source>
</evidence>
<evidence type="ECO:0000313" key="7">
    <source>
        <dbReference type="EMBL" id="RKN27799.1"/>
    </source>
</evidence>
<proteinExistence type="predicted"/>
<dbReference type="Proteomes" id="UP000268652">
    <property type="component" value="Unassembled WGS sequence"/>
</dbReference>
<dbReference type="NCBIfam" id="NF008425">
    <property type="entry name" value="PRK11259.1"/>
    <property type="match status" value="1"/>
</dbReference>
<dbReference type="GO" id="GO:0008115">
    <property type="term" value="F:sarcosine oxidase activity"/>
    <property type="evidence" value="ECO:0007669"/>
    <property type="project" value="TreeGrafter"/>
</dbReference>
<evidence type="ECO:0000256" key="4">
    <source>
        <dbReference type="ARBA" id="ARBA00023002"/>
    </source>
</evidence>
<dbReference type="InterPro" id="IPR045170">
    <property type="entry name" value="MTOX"/>
</dbReference>
<dbReference type="GO" id="GO:0050660">
    <property type="term" value="F:flavin adenine dinucleotide binding"/>
    <property type="evidence" value="ECO:0007669"/>
    <property type="project" value="InterPro"/>
</dbReference>
<dbReference type="AlphaFoldDB" id="A0A3A9WGS4"/>
<comment type="caution">
    <text evidence="6">The sequence shown here is derived from an EMBL/GenBank/DDBJ whole genome shotgun (WGS) entry which is preliminary data.</text>
</comment>
<dbReference type="EMBL" id="RBDY01000001">
    <property type="protein sequence ID" value="RKN27799.1"/>
    <property type="molecule type" value="Genomic_DNA"/>
</dbReference>
<dbReference type="EMBL" id="RBDX01000001">
    <property type="protein sequence ID" value="RKN12431.1"/>
    <property type="molecule type" value="Genomic_DNA"/>
</dbReference>
<accession>A0A3A9WGS4</accession>
<dbReference type="InterPro" id="IPR006076">
    <property type="entry name" value="FAD-dep_OxRdtase"/>
</dbReference>
<evidence type="ECO:0000256" key="1">
    <source>
        <dbReference type="ARBA" id="ARBA00001974"/>
    </source>
</evidence>
<evidence type="ECO:0000313" key="6">
    <source>
        <dbReference type="EMBL" id="RKN12431.1"/>
    </source>
</evidence>
<dbReference type="RefSeq" id="WP_120695159.1">
    <property type="nucleotide sequence ID" value="NZ_RBDX01000001.1"/>
</dbReference>
<protein>
    <submittedName>
        <fullName evidence="6">N-methyl-L-tryptophan oxidase</fullName>
    </submittedName>
</protein>
<evidence type="ECO:0000313" key="9">
    <source>
        <dbReference type="Proteomes" id="UP000275024"/>
    </source>
</evidence>
<comment type="cofactor">
    <cofactor evidence="1">
        <name>FAD</name>
        <dbReference type="ChEBI" id="CHEBI:57692"/>
    </cofactor>
</comment>
<keyword evidence="8" id="KW-1185">Reference proteome</keyword>
<dbReference type="Gene3D" id="3.50.50.60">
    <property type="entry name" value="FAD/NAD(P)-binding domain"/>
    <property type="match status" value="1"/>
</dbReference>
<dbReference type="Gene3D" id="3.30.9.10">
    <property type="entry name" value="D-Amino Acid Oxidase, subunit A, domain 2"/>
    <property type="match status" value="1"/>
</dbReference>
<dbReference type="Proteomes" id="UP000275024">
    <property type="component" value="Unassembled WGS sequence"/>
</dbReference>
<dbReference type="SUPFAM" id="SSF51905">
    <property type="entry name" value="FAD/NAD(P)-binding domain"/>
    <property type="match status" value="1"/>
</dbReference>